<dbReference type="GO" id="GO:0004190">
    <property type="term" value="F:aspartic-type endopeptidase activity"/>
    <property type="evidence" value="ECO:0007669"/>
    <property type="project" value="UniProtKB-KW"/>
</dbReference>
<dbReference type="Proteomes" id="UP000504603">
    <property type="component" value="Unplaced"/>
</dbReference>
<protein>
    <recommendedName>
        <fullName evidence="7">Aspartic proteinase Asp1</fullName>
    </recommendedName>
    <alternativeName>
        <fullName evidence="8">Nucellin-like protein</fullName>
    </alternativeName>
</protein>
<evidence type="ECO:0000313" key="11">
    <source>
        <dbReference type="Proteomes" id="UP000504603"/>
    </source>
</evidence>
<dbReference type="InterPro" id="IPR032861">
    <property type="entry name" value="TAXi_N"/>
</dbReference>
<keyword evidence="6" id="KW-0378">Hydrolase</keyword>
<evidence type="ECO:0000256" key="4">
    <source>
        <dbReference type="ARBA" id="ARBA00022737"/>
    </source>
</evidence>
<evidence type="ECO:0000256" key="6">
    <source>
        <dbReference type="ARBA" id="ARBA00022801"/>
    </source>
</evidence>
<feature type="domain" description="Peptidase A1" evidence="10">
    <location>
        <begin position="105"/>
        <end position="449"/>
    </location>
</feature>
<keyword evidence="3" id="KW-0732">Signal</keyword>
<feature type="active site" evidence="9">
    <location>
        <position position="322"/>
    </location>
</feature>
<dbReference type="KEGG" id="mcha:111011507"/>
<dbReference type="FunFam" id="2.40.70.10:FF:000015">
    <property type="entry name" value="Aspartyl protease family protein"/>
    <property type="match status" value="1"/>
</dbReference>
<dbReference type="AlphaFoldDB" id="A0A6J1CJC7"/>
<comment type="similarity">
    <text evidence="1">Belongs to the peptidase A1 family.</text>
</comment>
<dbReference type="PANTHER" id="PTHR13683">
    <property type="entry name" value="ASPARTYL PROTEASES"/>
    <property type="match status" value="1"/>
</dbReference>
<dbReference type="InterPro" id="IPR001969">
    <property type="entry name" value="Aspartic_peptidase_AS"/>
</dbReference>
<sequence length="488" mass="53196">MVHLLTPKPPLISSQCSELHHFTPPVKPHFLGTDSKRIEKRKSSSVSGHRMRQLLLLIVSVLFANFAVSLSDKFSVANWGQLEADRFGASVLFSVQGNVYPLGYFTVSINIGNPPKIFELDIDTGSDLTWVQCDAPCTGCTLPRDKQYRPHNNAVRCGEPLCAALVSPGQVPCNNPNDQCDYEVEYADHGSSTGVLVRDLVPLRFVNGAFLTPNLGFGCGYEQRNGGLQPSSSIAGVLGLGRSEASIVAQLSALGLVSNIIGHCLSGQGGGFLFFGGDLFPSSKMSWTPILRTPGGNYSVGPAEVYYGGKAVGSEGLTLTFDSGSSYTYFNSKVYGAVEKLLKNDLKGKLRDEPEDETLPVCWKGTKAFKSVADVRNFFKPLALGFTNSKNQFQIPPEAYLIISKFGNVCLGISNGSQVGLGNDNLIGDISMLDKIVIYDNESQRIGWAPANCNKRPMKHGEQWLAGEFYPTQEKINIMTRERYTYNM</sequence>
<proteinExistence type="inferred from homology"/>
<dbReference type="RefSeq" id="XP_022141028.1">
    <property type="nucleotide sequence ID" value="XM_022285336.1"/>
</dbReference>
<gene>
    <name evidence="12" type="primary">LOC111011507</name>
</gene>
<evidence type="ECO:0000256" key="7">
    <source>
        <dbReference type="ARBA" id="ARBA00068871"/>
    </source>
</evidence>
<keyword evidence="11" id="KW-1185">Reference proteome</keyword>
<organism evidence="11 12">
    <name type="scientific">Momordica charantia</name>
    <name type="common">Bitter gourd</name>
    <name type="synonym">Balsam pear</name>
    <dbReference type="NCBI Taxonomy" id="3673"/>
    <lineage>
        <taxon>Eukaryota</taxon>
        <taxon>Viridiplantae</taxon>
        <taxon>Streptophyta</taxon>
        <taxon>Embryophyta</taxon>
        <taxon>Tracheophyta</taxon>
        <taxon>Spermatophyta</taxon>
        <taxon>Magnoliopsida</taxon>
        <taxon>eudicotyledons</taxon>
        <taxon>Gunneridae</taxon>
        <taxon>Pentapetalae</taxon>
        <taxon>rosids</taxon>
        <taxon>fabids</taxon>
        <taxon>Cucurbitales</taxon>
        <taxon>Cucurbitaceae</taxon>
        <taxon>Momordiceae</taxon>
        <taxon>Momordica</taxon>
    </lineage>
</organism>
<dbReference type="Gene3D" id="2.40.70.10">
    <property type="entry name" value="Acid Proteases"/>
    <property type="match status" value="2"/>
</dbReference>
<name>A0A6J1CJC7_MOMCH</name>
<dbReference type="Pfam" id="PF14541">
    <property type="entry name" value="TAXi_C"/>
    <property type="match status" value="1"/>
</dbReference>
<dbReference type="FunFam" id="2.40.70.10:FF:000027">
    <property type="entry name" value="Aspartic proteinase Asp1 isoform A"/>
    <property type="match status" value="1"/>
</dbReference>
<keyword evidence="2" id="KW-0645">Protease</keyword>
<reference evidence="12" key="1">
    <citation type="submission" date="2025-08" db="UniProtKB">
        <authorList>
            <consortium name="RefSeq"/>
        </authorList>
    </citation>
    <scope>IDENTIFICATION</scope>
    <source>
        <strain evidence="12">OHB3-1</strain>
    </source>
</reference>
<dbReference type="PROSITE" id="PS00141">
    <property type="entry name" value="ASP_PROTEASE"/>
    <property type="match status" value="1"/>
</dbReference>
<dbReference type="SUPFAM" id="SSF50630">
    <property type="entry name" value="Acid proteases"/>
    <property type="match status" value="1"/>
</dbReference>
<evidence type="ECO:0000313" key="12">
    <source>
        <dbReference type="RefSeq" id="XP_022141028.1"/>
    </source>
</evidence>
<dbReference type="GeneID" id="111011507"/>
<evidence type="ECO:0000256" key="8">
    <source>
        <dbReference type="ARBA" id="ARBA00077656"/>
    </source>
</evidence>
<evidence type="ECO:0000256" key="3">
    <source>
        <dbReference type="ARBA" id="ARBA00022729"/>
    </source>
</evidence>
<evidence type="ECO:0000259" key="10">
    <source>
        <dbReference type="PROSITE" id="PS51767"/>
    </source>
</evidence>
<accession>A0A6J1CJC7</accession>
<dbReference type="Pfam" id="PF14543">
    <property type="entry name" value="TAXi_N"/>
    <property type="match status" value="1"/>
</dbReference>
<dbReference type="InterPro" id="IPR021109">
    <property type="entry name" value="Peptidase_aspartic_dom_sf"/>
</dbReference>
<keyword evidence="5" id="KW-0064">Aspartyl protease</keyword>
<dbReference type="GO" id="GO:0006508">
    <property type="term" value="P:proteolysis"/>
    <property type="evidence" value="ECO:0007669"/>
    <property type="project" value="UniProtKB-KW"/>
</dbReference>
<feature type="active site" evidence="9">
    <location>
        <position position="123"/>
    </location>
</feature>
<dbReference type="InterPro" id="IPR001461">
    <property type="entry name" value="Aspartic_peptidase_A1"/>
</dbReference>
<dbReference type="InterPro" id="IPR032799">
    <property type="entry name" value="TAXi_C"/>
</dbReference>
<dbReference type="PANTHER" id="PTHR13683:SF227">
    <property type="entry name" value="EUKARYOTIC ASPARTYL PROTEASE FAMILY PROTEIN"/>
    <property type="match status" value="1"/>
</dbReference>
<evidence type="ECO:0000256" key="5">
    <source>
        <dbReference type="ARBA" id="ARBA00022750"/>
    </source>
</evidence>
<dbReference type="PROSITE" id="PS51767">
    <property type="entry name" value="PEPTIDASE_A1"/>
    <property type="match status" value="1"/>
</dbReference>
<dbReference type="OrthoDB" id="2747330at2759"/>
<evidence type="ECO:0000256" key="2">
    <source>
        <dbReference type="ARBA" id="ARBA00022670"/>
    </source>
</evidence>
<dbReference type="InterPro" id="IPR033121">
    <property type="entry name" value="PEPTIDASE_A1"/>
</dbReference>
<evidence type="ECO:0000256" key="1">
    <source>
        <dbReference type="ARBA" id="ARBA00007447"/>
    </source>
</evidence>
<evidence type="ECO:0000256" key="9">
    <source>
        <dbReference type="PIRSR" id="PIRSR601461-1"/>
    </source>
</evidence>
<keyword evidence="4" id="KW-0677">Repeat</keyword>